<dbReference type="Pfam" id="PF00498">
    <property type="entry name" value="FHA"/>
    <property type="match status" value="1"/>
</dbReference>
<dbReference type="Proteomes" id="UP000743370">
    <property type="component" value="Unassembled WGS sequence"/>
</dbReference>
<evidence type="ECO:0000313" key="4">
    <source>
        <dbReference type="EMBL" id="KAG2404433.1"/>
    </source>
</evidence>
<name>A0A8T0L202_PHAAN</name>
<protein>
    <recommendedName>
        <fullName evidence="3">FHA domain-containing protein</fullName>
    </recommendedName>
</protein>
<feature type="region of interest" description="Disordered" evidence="2">
    <location>
        <begin position="799"/>
        <end position="820"/>
    </location>
</feature>
<dbReference type="PROSITE" id="PS50006">
    <property type="entry name" value="FHA_DOMAIN"/>
    <property type="match status" value="1"/>
</dbReference>
<reference evidence="4 5" key="1">
    <citation type="submission" date="2020-05" db="EMBL/GenBank/DDBJ databases">
        <title>Vigna angularis (adzuki bean) Var. LongXiaoDou No. 4 denovo assembly.</title>
        <authorList>
            <person name="Xiang H."/>
        </authorList>
    </citation>
    <scope>NUCLEOTIDE SEQUENCE [LARGE SCALE GENOMIC DNA]</scope>
    <source>
        <tissue evidence="4">Leaf</tissue>
    </source>
</reference>
<feature type="coiled-coil region" evidence="1">
    <location>
        <begin position="328"/>
        <end position="560"/>
    </location>
</feature>
<dbReference type="EMBL" id="JABFOF010000002">
    <property type="protein sequence ID" value="KAG2404433.1"/>
    <property type="molecule type" value="Genomic_DNA"/>
</dbReference>
<comment type="caution">
    <text evidence="4">The sequence shown here is derived from an EMBL/GenBank/DDBJ whole genome shotgun (WGS) entry which is preliminary data.</text>
</comment>
<sequence>MENAAAFLAAPRPPFRVAAIFICRCPATICTASNHCRPLISPSISDGNLSPCRPHQSVLDGRPCKSPSSRQLVMAVPVVLSLQPLQAPSEMLYVFLGTMVRLLPSDLNGINIILSADEHCLGRLVEDVRFQIDSNSVSANHCRIYRMKVTNENMENATSILLKDTSTNGTYLNWEKLKKNGAAVKVCHGDIISFAAPPQHDLAFAFVYRDVLVSSPVPDNAVVKRKAEDFISENKRLKGLGIGAPEGPISLDDFRSLQRSNTELRKQLENQVVTIDTLRSDNRTAVERHESSVYLYEGQWAGQTHLLEPEETQEPALEEIKSVKESVAKCYLDQLKELQQTVDLKQKELGDLNKACAEQRHALEDLNERLSASTQSCAEANSIISSQKVNIAELKEQLDDERTQRKEEREKAAADLKAAVHKAQSEAEEELKRLSDAALRRERELQEAINKLQESEREMSLLAETLRSKLEDTRQKLVVSDNKVRQLETLVHEEKLAAENEVKKVEHEQQETRRLRKELESEKAAREEAWAKVSVLELEINAAMRDLDFERRRLKGARERLMLREHSINKFFYCNSEVAIMLAEYQRIFVSSQGSYKMDNVCKRTFNVDTGVHKYYVKSMLTVMLWETQLRSFYSTTEEIQVLEKDDGYHSQNDAKTGSEECQNTQEAEFTSAAHEHSVRGGYGYKIDGIGTDNVLEKDTAVGTEKVLETESPINQGEQNIDLNKCLGGDTMQIDDDDNNVQETEELAHIPSREGLHHHQSNNPLDTQKTIDDTEVEGTITTADLLTSEVAGSWACSTAPSMHEENESLRSRDTNEGSGALHDSNVVVAESQTTLSDAAVARQNARRELSEMIGIVAPDLREQFGGSAYDCDQERKDGGCSSDSDTESCSNTSMDNVADAKGGSISDDETQVSYHDEEDKKQGDTMDEDDEDTQED</sequence>
<dbReference type="Gene3D" id="2.60.200.20">
    <property type="match status" value="1"/>
</dbReference>
<dbReference type="PANTHER" id="PTHR47458">
    <property type="entry name" value="SMAD/FHA DOMAIN-CONTAINING PROTEIN"/>
    <property type="match status" value="1"/>
</dbReference>
<organism evidence="4 5">
    <name type="scientific">Phaseolus angularis</name>
    <name type="common">Azuki bean</name>
    <name type="synonym">Vigna angularis</name>
    <dbReference type="NCBI Taxonomy" id="3914"/>
    <lineage>
        <taxon>Eukaryota</taxon>
        <taxon>Viridiplantae</taxon>
        <taxon>Streptophyta</taxon>
        <taxon>Embryophyta</taxon>
        <taxon>Tracheophyta</taxon>
        <taxon>Spermatophyta</taxon>
        <taxon>Magnoliopsida</taxon>
        <taxon>eudicotyledons</taxon>
        <taxon>Gunneridae</taxon>
        <taxon>Pentapetalae</taxon>
        <taxon>rosids</taxon>
        <taxon>fabids</taxon>
        <taxon>Fabales</taxon>
        <taxon>Fabaceae</taxon>
        <taxon>Papilionoideae</taxon>
        <taxon>50 kb inversion clade</taxon>
        <taxon>NPAAA clade</taxon>
        <taxon>indigoferoid/millettioid clade</taxon>
        <taxon>Phaseoleae</taxon>
        <taxon>Vigna</taxon>
    </lineage>
</organism>
<dbReference type="SUPFAM" id="SSF49879">
    <property type="entry name" value="SMAD/FHA domain"/>
    <property type="match status" value="1"/>
</dbReference>
<gene>
    <name evidence="4" type="ORF">HKW66_Vig0113550</name>
</gene>
<feature type="region of interest" description="Disordered" evidence="2">
    <location>
        <begin position="869"/>
        <end position="936"/>
    </location>
</feature>
<keyword evidence="1" id="KW-0175">Coiled coil</keyword>
<feature type="compositionally biased region" description="Polar residues" evidence="2">
    <location>
        <begin position="881"/>
        <end position="895"/>
    </location>
</feature>
<evidence type="ECO:0000313" key="5">
    <source>
        <dbReference type="Proteomes" id="UP000743370"/>
    </source>
</evidence>
<dbReference type="SMART" id="SM00240">
    <property type="entry name" value="FHA"/>
    <property type="match status" value="1"/>
</dbReference>
<feature type="compositionally biased region" description="Basic and acidic residues" evidence="2">
    <location>
        <begin position="802"/>
        <end position="815"/>
    </location>
</feature>
<dbReference type="PANTHER" id="PTHR47458:SF1">
    <property type="entry name" value="SMAD_FHA DOMAIN-CONTAINING PROTEIN"/>
    <property type="match status" value="1"/>
</dbReference>
<dbReference type="InterPro" id="IPR000253">
    <property type="entry name" value="FHA_dom"/>
</dbReference>
<feature type="compositionally biased region" description="Acidic residues" evidence="2">
    <location>
        <begin position="925"/>
        <end position="936"/>
    </location>
</feature>
<accession>A0A8T0L202</accession>
<proteinExistence type="predicted"/>
<evidence type="ECO:0000256" key="1">
    <source>
        <dbReference type="SAM" id="Coils"/>
    </source>
</evidence>
<evidence type="ECO:0000259" key="3">
    <source>
        <dbReference type="PROSITE" id="PS50006"/>
    </source>
</evidence>
<dbReference type="AlphaFoldDB" id="A0A8T0L202"/>
<evidence type="ECO:0000256" key="2">
    <source>
        <dbReference type="SAM" id="MobiDB-lite"/>
    </source>
</evidence>
<feature type="compositionally biased region" description="Basic and acidic residues" evidence="2">
    <location>
        <begin position="914"/>
        <end position="924"/>
    </location>
</feature>
<dbReference type="InterPro" id="IPR008984">
    <property type="entry name" value="SMAD_FHA_dom_sf"/>
</dbReference>
<feature type="domain" description="FHA" evidence="3">
    <location>
        <begin position="119"/>
        <end position="177"/>
    </location>
</feature>